<comment type="caution">
    <text evidence="13">The sequence shown here is derived from an EMBL/GenBank/DDBJ whole genome shotgun (WGS) entry which is preliminary data.</text>
</comment>
<evidence type="ECO:0000313" key="14">
    <source>
        <dbReference type="Proteomes" id="UP001499938"/>
    </source>
</evidence>
<dbReference type="PANTHER" id="PTHR30616:SF2">
    <property type="entry name" value="PURINE NUCLEOSIDE PHOSPHORYLASE LACC1"/>
    <property type="match status" value="1"/>
</dbReference>
<dbReference type="CDD" id="cd16833">
    <property type="entry name" value="YfiH"/>
    <property type="match status" value="1"/>
</dbReference>
<evidence type="ECO:0000256" key="11">
    <source>
        <dbReference type="ARBA" id="ARBA00049893"/>
    </source>
</evidence>
<organism evidence="13 14">
    <name type="scientific">Nostocoides veronense</name>
    <dbReference type="NCBI Taxonomy" id="330836"/>
    <lineage>
        <taxon>Bacteria</taxon>
        <taxon>Bacillati</taxon>
        <taxon>Actinomycetota</taxon>
        <taxon>Actinomycetes</taxon>
        <taxon>Micrococcales</taxon>
        <taxon>Intrasporangiaceae</taxon>
        <taxon>Nostocoides</taxon>
    </lineage>
</organism>
<dbReference type="Pfam" id="PF02578">
    <property type="entry name" value="Cu-oxidase_4"/>
    <property type="match status" value="1"/>
</dbReference>
<keyword evidence="5" id="KW-0479">Metal-binding</keyword>
<gene>
    <name evidence="13" type="primary">pgeF</name>
    <name evidence="13" type="ORF">GCM10009811_07500</name>
</gene>
<evidence type="ECO:0000256" key="8">
    <source>
        <dbReference type="ARBA" id="ARBA00023008"/>
    </source>
</evidence>
<sequence>MVEVIPQPDDAGPFAWSANGPRVTRCFTRRGTGASRAPYAGLNLGSRVEDNPAAVARNRATAAAALGLGEERVVYLHQVHGADVAVLDSVPDREPVADALVTTTPGLGLAVLAADCVPVLLADEITGVIGAAHVGRPGLVAGTVAAVVAAMRACGATAIDAAVGPAVCGACYEVPQQMHDEVVALVPEADAVSATGTPAVDIARGVLAQLRALGVPATQVLGCTRESDDLYSYRRDGRTGRHAGLIVLRFNSS</sequence>
<comment type="similarity">
    <text evidence="3 12">Belongs to the purine nucleoside phosphorylase YfiH/LACC1 family.</text>
</comment>
<evidence type="ECO:0000256" key="5">
    <source>
        <dbReference type="ARBA" id="ARBA00022723"/>
    </source>
</evidence>
<comment type="function">
    <text evidence="2">Purine nucleoside enzyme that catalyzes the phosphorolysis of adenosine and inosine nucleosides, yielding D-ribose 1-phosphate and the respective free bases, adenine and hypoxanthine. Also catalyzes the phosphorolysis of S-methyl-5'-thioadenosine into adenine and S-methyl-5-thio-alpha-D-ribose 1-phosphate. Also has adenosine deaminase activity.</text>
</comment>
<dbReference type="PANTHER" id="PTHR30616">
    <property type="entry name" value="UNCHARACTERIZED PROTEIN YFIH"/>
    <property type="match status" value="1"/>
</dbReference>
<protein>
    <recommendedName>
        <fullName evidence="12">Purine nucleoside phosphorylase</fullName>
    </recommendedName>
</protein>
<evidence type="ECO:0000313" key="13">
    <source>
        <dbReference type="EMBL" id="GAA1784794.1"/>
    </source>
</evidence>
<comment type="catalytic activity">
    <reaction evidence="1">
        <text>inosine + phosphate = alpha-D-ribose 1-phosphate + hypoxanthine</text>
        <dbReference type="Rhea" id="RHEA:27646"/>
        <dbReference type="ChEBI" id="CHEBI:17368"/>
        <dbReference type="ChEBI" id="CHEBI:17596"/>
        <dbReference type="ChEBI" id="CHEBI:43474"/>
        <dbReference type="ChEBI" id="CHEBI:57720"/>
        <dbReference type="EC" id="2.4.2.1"/>
    </reaction>
    <physiologicalReaction direction="left-to-right" evidence="1">
        <dbReference type="Rhea" id="RHEA:27647"/>
    </physiologicalReaction>
</comment>
<evidence type="ECO:0000256" key="7">
    <source>
        <dbReference type="ARBA" id="ARBA00022833"/>
    </source>
</evidence>
<comment type="catalytic activity">
    <reaction evidence="9">
        <text>adenosine + H2O + H(+) = inosine + NH4(+)</text>
        <dbReference type="Rhea" id="RHEA:24408"/>
        <dbReference type="ChEBI" id="CHEBI:15377"/>
        <dbReference type="ChEBI" id="CHEBI:15378"/>
        <dbReference type="ChEBI" id="CHEBI:16335"/>
        <dbReference type="ChEBI" id="CHEBI:17596"/>
        <dbReference type="ChEBI" id="CHEBI:28938"/>
        <dbReference type="EC" id="3.5.4.4"/>
    </reaction>
    <physiologicalReaction direction="left-to-right" evidence="9">
        <dbReference type="Rhea" id="RHEA:24409"/>
    </physiologicalReaction>
</comment>
<evidence type="ECO:0000256" key="10">
    <source>
        <dbReference type="ARBA" id="ARBA00048968"/>
    </source>
</evidence>
<evidence type="ECO:0000256" key="3">
    <source>
        <dbReference type="ARBA" id="ARBA00007353"/>
    </source>
</evidence>
<dbReference type="InterPro" id="IPR003730">
    <property type="entry name" value="Cu_polyphenol_OxRdtase"/>
</dbReference>
<dbReference type="NCBIfam" id="TIGR00726">
    <property type="entry name" value="peptidoglycan editing factor PgeF"/>
    <property type="match status" value="1"/>
</dbReference>
<evidence type="ECO:0000256" key="6">
    <source>
        <dbReference type="ARBA" id="ARBA00022801"/>
    </source>
</evidence>
<keyword evidence="8" id="KW-0186">Copper</keyword>
<reference evidence="13 14" key="1">
    <citation type="journal article" date="2019" name="Int. J. Syst. Evol. Microbiol.">
        <title>The Global Catalogue of Microorganisms (GCM) 10K type strain sequencing project: providing services to taxonomists for standard genome sequencing and annotation.</title>
        <authorList>
            <consortium name="The Broad Institute Genomics Platform"/>
            <consortium name="The Broad Institute Genome Sequencing Center for Infectious Disease"/>
            <person name="Wu L."/>
            <person name="Ma J."/>
        </authorList>
    </citation>
    <scope>NUCLEOTIDE SEQUENCE [LARGE SCALE GENOMIC DNA]</scope>
    <source>
        <strain evidence="13 14">JCM 15592</strain>
    </source>
</reference>
<dbReference type="Gene3D" id="3.60.140.10">
    <property type="entry name" value="CNF1/YfiH-like putative cysteine hydrolases"/>
    <property type="match status" value="1"/>
</dbReference>
<accession>A0ABN2LDX2</accession>
<evidence type="ECO:0000256" key="4">
    <source>
        <dbReference type="ARBA" id="ARBA00022679"/>
    </source>
</evidence>
<dbReference type="InterPro" id="IPR011324">
    <property type="entry name" value="Cytotoxic_necrot_fac-like_cat"/>
</dbReference>
<dbReference type="EMBL" id="BAAAPO010000013">
    <property type="protein sequence ID" value="GAA1784794.1"/>
    <property type="molecule type" value="Genomic_DNA"/>
</dbReference>
<keyword evidence="6" id="KW-0378">Hydrolase</keyword>
<proteinExistence type="inferred from homology"/>
<evidence type="ECO:0000256" key="1">
    <source>
        <dbReference type="ARBA" id="ARBA00000553"/>
    </source>
</evidence>
<keyword evidence="4" id="KW-0808">Transferase</keyword>
<dbReference type="InterPro" id="IPR038371">
    <property type="entry name" value="Cu_polyphenol_OxRdtase_sf"/>
</dbReference>
<dbReference type="SUPFAM" id="SSF64438">
    <property type="entry name" value="CNF1/YfiH-like putative cysteine hydrolases"/>
    <property type="match status" value="1"/>
</dbReference>
<comment type="catalytic activity">
    <reaction evidence="10">
        <text>adenosine + phosphate = alpha-D-ribose 1-phosphate + adenine</text>
        <dbReference type="Rhea" id="RHEA:27642"/>
        <dbReference type="ChEBI" id="CHEBI:16335"/>
        <dbReference type="ChEBI" id="CHEBI:16708"/>
        <dbReference type="ChEBI" id="CHEBI:43474"/>
        <dbReference type="ChEBI" id="CHEBI:57720"/>
        <dbReference type="EC" id="2.4.2.1"/>
    </reaction>
    <physiologicalReaction direction="left-to-right" evidence="10">
        <dbReference type="Rhea" id="RHEA:27643"/>
    </physiologicalReaction>
</comment>
<dbReference type="Proteomes" id="UP001499938">
    <property type="component" value="Unassembled WGS sequence"/>
</dbReference>
<evidence type="ECO:0000256" key="2">
    <source>
        <dbReference type="ARBA" id="ARBA00003215"/>
    </source>
</evidence>
<keyword evidence="7" id="KW-0862">Zinc</keyword>
<keyword evidence="14" id="KW-1185">Reference proteome</keyword>
<name>A0ABN2LDX2_9MICO</name>
<evidence type="ECO:0000256" key="9">
    <source>
        <dbReference type="ARBA" id="ARBA00047989"/>
    </source>
</evidence>
<comment type="catalytic activity">
    <reaction evidence="11">
        <text>S-methyl-5'-thioadenosine + phosphate = 5-(methylsulfanyl)-alpha-D-ribose 1-phosphate + adenine</text>
        <dbReference type="Rhea" id="RHEA:11852"/>
        <dbReference type="ChEBI" id="CHEBI:16708"/>
        <dbReference type="ChEBI" id="CHEBI:17509"/>
        <dbReference type="ChEBI" id="CHEBI:43474"/>
        <dbReference type="ChEBI" id="CHEBI:58533"/>
        <dbReference type="EC" id="2.4.2.28"/>
    </reaction>
    <physiologicalReaction direction="left-to-right" evidence="11">
        <dbReference type="Rhea" id="RHEA:11853"/>
    </physiologicalReaction>
</comment>
<evidence type="ECO:0000256" key="12">
    <source>
        <dbReference type="RuleBase" id="RU361274"/>
    </source>
</evidence>